<accession>G4YU28</accession>
<feature type="compositionally biased region" description="Low complexity" evidence="1">
    <location>
        <begin position="193"/>
        <end position="206"/>
    </location>
</feature>
<feature type="compositionally biased region" description="Polar residues" evidence="1">
    <location>
        <begin position="520"/>
        <end position="536"/>
    </location>
</feature>
<dbReference type="KEGG" id="psoj:PHYSODRAFT_486381"/>
<sequence length="536" mass="58926">MRQSSGGPTPALLGASASSSNLSALPRKVRLSDRKLLQRVQRVVVSNGPVDLIRLSPRRSWKRVRVGVSAGMDMHYRVRRAPTPVAPFETRQCQVVVGGEIHARASELLSLLRAPTESESNGLLRALYGSRFIYSSLLHAVPNSERGSLLSLPARRSSITEGAAIGQQLMVRTASFAHAGLSNPFKQRPSIASGPSDSMTSDSRSSFPQRQTTGSKNEQCCYIELLTPTQRGLKMAFCTLDAAEVTAGKAPPERVIALHPLSGWLTAEPKPDNPDTLEITFQASFTGNVPGGCDSRVAQARLLFIAKGVSRLEKVLRRRRRHHQQQHSAPGRLWQTILNPFRALGVTDDETSGGTHHNWHCIACTRSFLPTLRKKWTRCDLCAYRVCSEPPCCSQEQVTIYNRYVAPLLVCARCRECMDERDSANRGSGNQLGDVRYTGVSLRFADRESELEPELELDPAGHCHDRWGSICTPGITRRSNGGRRLKRRTQSDPAPVLGLAFSSSEEDDSSSGGAEPAPNARTNYKTLQVNQSEPHM</sequence>
<gene>
    <name evidence="2" type="ORF">PHYSODRAFT_486381</name>
</gene>
<evidence type="ECO:0000256" key="1">
    <source>
        <dbReference type="SAM" id="MobiDB-lite"/>
    </source>
</evidence>
<proteinExistence type="predicted"/>
<name>G4YU28_PHYSP</name>
<feature type="region of interest" description="Disordered" evidence="1">
    <location>
        <begin position="474"/>
        <end position="536"/>
    </location>
</feature>
<dbReference type="OMA" id="APGRLWQ"/>
<dbReference type="GeneID" id="20656012"/>
<dbReference type="PANTHER" id="PTHR43102:SF2">
    <property type="entry name" value="GAF DOMAIN-CONTAINING PROTEIN"/>
    <property type="match status" value="1"/>
</dbReference>
<reference evidence="2 3" key="1">
    <citation type="journal article" date="2006" name="Science">
        <title>Phytophthora genome sequences uncover evolutionary origins and mechanisms of pathogenesis.</title>
        <authorList>
            <person name="Tyler B.M."/>
            <person name="Tripathy S."/>
            <person name="Zhang X."/>
            <person name="Dehal P."/>
            <person name="Jiang R.H."/>
            <person name="Aerts A."/>
            <person name="Arredondo F.D."/>
            <person name="Baxter L."/>
            <person name="Bensasson D."/>
            <person name="Beynon J.L."/>
            <person name="Chapman J."/>
            <person name="Damasceno C.M."/>
            <person name="Dorrance A.E."/>
            <person name="Dou D."/>
            <person name="Dickerman A.W."/>
            <person name="Dubchak I.L."/>
            <person name="Garbelotto M."/>
            <person name="Gijzen M."/>
            <person name="Gordon S.G."/>
            <person name="Govers F."/>
            <person name="Grunwald N.J."/>
            <person name="Huang W."/>
            <person name="Ivors K.L."/>
            <person name="Jones R.W."/>
            <person name="Kamoun S."/>
            <person name="Krampis K."/>
            <person name="Lamour K.H."/>
            <person name="Lee M.K."/>
            <person name="McDonald W.H."/>
            <person name="Medina M."/>
            <person name="Meijer H.J."/>
            <person name="Nordberg E.K."/>
            <person name="Maclean D.J."/>
            <person name="Ospina-Giraldo M.D."/>
            <person name="Morris P.F."/>
            <person name="Phuntumart V."/>
            <person name="Putnam N.H."/>
            <person name="Rash S."/>
            <person name="Rose J.K."/>
            <person name="Sakihama Y."/>
            <person name="Salamov A.A."/>
            <person name="Savidor A."/>
            <person name="Scheuring C.F."/>
            <person name="Smith B.M."/>
            <person name="Sobral B.W."/>
            <person name="Terry A."/>
            <person name="Torto-Alalibo T.A."/>
            <person name="Win J."/>
            <person name="Xu Z."/>
            <person name="Zhang H."/>
            <person name="Grigoriev I.V."/>
            <person name="Rokhsar D.S."/>
            <person name="Boore J.L."/>
        </authorList>
    </citation>
    <scope>NUCLEOTIDE SEQUENCE [LARGE SCALE GENOMIC DNA]</scope>
    <source>
        <strain evidence="2 3">P6497</strain>
    </source>
</reference>
<dbReference type="CDD" id="cd00065">
    <property type="entry name" value="FYVE_like_SF"/>
    <property type="match status" value="1"/>
</dbReference>
<dbReference type="STRING" id="1094619.G4YU28"/>
<feature type="region of interest" description="Disordered" evidence="1">
    <location>
        <begin position="185"/>
        <end position="213"/>
    </location>
</feature>
<dbReference type="InParanoid" id="G4YU28"/>
<organism evidence="2 3">
    <name type="scientific">Phytophthora sojae (strain P6497)</name>
    <name type="common">Soybean stem and root rot agent</name>
    <name type="synonym">Phytophthora megasperma f. sp. glycines</name>
    <dbReference type="NCBI Taxonomy" id="1094619"/>
    <lineage>
        <taxon>Eukaryota</taxon>
        <taxon>Sar</taxon>
        <taxon>Stramenopiles</taxon>
        <taxon>Oomycota</taxon>
        <taxon>Peronosporomycetes</taxon>
        <taxon>Peronosporales</taxon>
        <taxon>Peronosporaceae</taxon>
        <taxon>Phytophthora</taxon>
    </lineage>
</organism>
<evidence type="ECO:0000313" key="3">
    <source>
        <dbReference type="Proteomes" id="UP000002640"/>
    </source>
</evidence>
<protein>
    <recommendedName>
        <fullName evidence="4">FYVE-type domain-containing protein</fullName>
    </recommendedName>
</protein>
<dbReference type="Proteomes" id="UP000002640">
    <property type="component" value="Unassembled WGS sequence"/>
</dbReference>
<keyword evidence="3" id="KW-1185">Reference proteome</keyword>
<evidence type="ECO:0008006" key="4">
    <source>
        <dbReference type="Google" id="ProtNLM"/>
    </source>
</evidence>
<dbReference type="RefSeq" id="XP_009518394.1">
    <property type="nucleotide sequence ID" value="XM_009520099.1"/>
</dbReference>
<dbReference type="PANTHER" id="PTHR43102">
    <property type="entry name" value="SLR1143 PROTEIN"/>
    <property type="match status" value="1"/>
</dbReference>
<dbReference type="AlphaFoldDB" id="G4YU28"/>
<dbReference type="EMBL" id="JH159152">
    <property type="protein sequence ID" value="EGZ23106.1"/>
    <property type="molecule type" value="Genomic_DNA"/>
</dbReference>
<evidence type="ECO:0000313" key="2">
    <source>
        <dbReference type="EMBL" id="EGZ23106.1"/>
    </source>
</evidence>